<evidence type="ECO:0000256" key="1">
    <source>
        <dbReference type="SAM" id="Phobius"/>
    </source>
</evidence>
<dbReference type="VEuPathDB" id="PlasmoDB:POWCR01_000098700"/>
<dbReference type="VEuPathDB" id="PlasmoDB:PocGH01_00059100"/>
<keyword evidence="1" id="KW-0812">Transmembrane</keyword>
<organism evidence="2 3">
    <name type="scientific">Plasmodium ovale</name>
    <name type="common">malaria parasite P. ovale</name>
    <dbReference type="NCBI Taxonomy" id="36330"/>
    <lineage>
        <taxon>Eukaryota</taxon>
        <taxon>Sar</taxon>
        <taxon>Alveolata</taxon>
        <taxon>Apicomplexa</taxon>
        <taxon>Aconoidasida</taxon>
        <taxon>Haemosporida</taxon>
        <taxon>Plasmodiidae</taxon>
        <taxon>Plasmodium</taxon>
        <taxon>Plasmodium (Plasmodium)</taxon>
    </lineage>
</organism>
<gene>
    <name evidence="2" type="primary">PocGH01_00059100</name>
    <name evidence="2" type="ORF">POCGH01_00059100</name>
</gene>
<name>A0A1D3JGC9_PLAOA</name>
<dbReference type="Proteomes" id="UP000242942">
    <property type="component" value="Unassembled WGS sequence"/>
</dbReference>
<keyword evidence="1" id="KW-0472">Membrane</keyword>
<dbReference type="Pfam" id="PF05795">
    <property type="entry name" value="Plasmodium_Vir"/>
    <property type="match status" value="2"/>
</dbReference>
<dbReference type="EMBL" id="FLRI01000614">
    <property type="protein sequence ID" value="SBT85021.1"/>
    <property type="molecule type" value="Genomic_DNA"/>
</dbReference>
<protein>
    <submittedName>
        <fullName evidence="2">PIR protein</fullName>
    </submittedName>
</protein>
<accession>A0A1D3JGC9</accession>
<proteinExistence type="predicted"/>
<dbReference type="AlphaFoldDB" id="A0A1D3JGC9"/>
<evidence type="ECO:0000313" key="2">
    <source>
        <dbReference type="EMBL" id="SBT85021.1"/>
    </source>
</evidence>
<sequence length="376" mass="44454">MSSDSNKYTFDELKNQACFYFLLHKLVTENYLEKYPFLEKINFGKIYKEFNDEDSYDDNAKQKCQRIKDKLTFSYGEDEIAYKFCNIIYKIIVTIKNIQSDHFIGIREDDKSYCIYLKYWLYDQVESIGAIHMPIDKAFETVQNDIRTEIQNVVSNPCTFNAMKWSQYYKLKSLYAFILFYYKNINDIYTKKDVPCEYLNFLGEGLKAYHESIYDCSSEQKDEIYCNEFNELKEIFNLDKLYSEKLTHNTEYNYSAESNDNCPLVIESLKKPLLISYKEKNNIFYLSNQPINFQKSTILTTSSAIGTTVGISAFLLYLYKYTSLGSLFRHRIKKSNIIFDNINTEAHNFTLPTSEIENAHFEDSDYNISYYSLKNS</sequence>
<keyword evidence="1" id="KW-1133">Transmembrane helix</keyword>
<dbReference type="OrthoDB" id="389511at2759"/>
<dbReference type="InterPro" id="IPR008780">
    <property type="entry name" value="Plasmodium_Vir"/>
</dbReference>
<feature type="transmembrane region" description="Helical" evidence="1">
    <location>
        <begin position="298"/>
        <end position="319"/>
    </location>
</feature>
<keyword evidence="3" id="KW-1185">Reference proteome</keyword>
<reference evidence="2 3" key="1">
    <citation type="submission" date="2016-06" db="EMBL/GenBank/DDBJ databases">
        <authorList>
            <consortium name="Pathogen Informatics"/>
        </authorList>
    </citation>
    <scope>NUCLEOTIDE SEQUENCE [LARGE SCALE GENOMIC DNA]</scope>
    <source>
        <strain evidence="2">PocGH01</strain>
    </source>
</reference>
<evidence type="ECO:0000313" key="3">
    <source>
        <dbReference type="Proteomes" id="UP000242942"/>
    </source>
</evidence>